<evidence type="ECO:0000256" key="1">
    <source>
        <dbReference type="ARBA" id="ARBA00006226"/>
    </source>
</evidence>
<dbReference type="Gene3D" id="3.30.2310.20">
    <property type="entry name" value="RelE-like"/>
    <property type="match status" value="1"/>
</dbReference>
<dbReference type="AlphaFoldDB" id="A0A8D4VSC0"/>
<comment type="similarity">
    <text evidence="1">Belongs to the RelE toxin family.</text>
</comment>
<dbReference type="PANTHER" id="PTHR35601:SF1">
    <property type="entry name" value="TOXIN RELE"/>
    <property type="match status" value="1"/>
</dbReference>
<sequence length="84" mass="9624">MYRIKIEKAATRVLKELSVAERVRIVQAIDGLKTNPHPHGAVKLSGGQGLYRLRSGDYRVIYRIENAELLVLVVKVGHRREVYR</sequence>
<evidence type="ECO:0000313" key="3">
    <source>
        <dbReference type="EMBL" id="BBL71470.1"/>
    </source>
</evidence>
<evidence type="ECO:0000313" key="4">
    <source>
        <dbReference type="Proteomes" id="UP000824988"/>
    </source>
</evidence>
<dbReference type="InterPro" id="IPR007712">
    <property type="entry name" value="RelE/ParE_toxin"/>
</dbReference>
<dbReference type="InterPro" id="IPR035093">
    <property type="entry name" value="RelE/ParE_toxin_dom_sf"/>
</dbReference>
<evidence type="ECO:0000256" key="2">
    <source>
        <dbReference type="ARBA" id="ARBA00022649"/>
    </source>
</evidence>
<evidence type="ECO:0008006" key="5">
    <source>
        <dbReference type="Google" id="ProtNLM"/>
    </source>
</evidence>
<organism evidence="3 4">
    <name type="scientific">Methylogaea oryzae</name>
    <dbReference type="NCBI Taxonomy" id="1295382"/>
    <lineage>
        <taxon>Bacteria</taxon>
        <taxon>Pseudomonadati</taxon>
        <taxon>Pseudomonadota</taxon>
        <taxon>Gammaproteobacteria</taxon>
        <taxon>Methylococcales</taxon>
        <taxon>Methylococcaceae</taxon>
        <taxon>Methylogaea</taxon>
    </lineage>
</organism>
<dbReference type="RefSeq" id="WP_054772911.1">
    <property type="nucleotide sequence ID" value="NZ_AP019782.1"/>
</dbReference>
<keyword evidence="2" id="KW-1277">Toxin-antitoxin system</keyword>
<keyword evidence="4" id="KW-1185">Reference proteome</keyword>
<name>A0A8D4VSC0_9GAMM</name>
<gene>
    <name evidence="3" type="ORF">MoryE10_20760</name>
</gene>
<proteinExistence type="inferred from homology"/>
<dbReference type="Pfam" id="PF05016">
    <property type="entry name" value="ParE_toxin"/>
    <property type="match status" value="1"/>
</dbReference>
<dbReference type="SUPFAM" id="SSF143011">
    <property type="entry name" value="RelE-like"/>
    <property type="match status" value="1"/>
</dbReference>
<protein>
    <recommendedName>
        <fullName evidence="5">Type II toxin-antitoxin system RelE/ParE family toxin</fullName>
    </recommendedName>
</protein>
<reference evidence="3" key="1">
    <citation type="submission" date="2019-06" db="EMBL/GenBank/DDBJ databases">
        <title>Complete genome sequence of Methylogaea oryzae strain JCM16910.</title>
        <authorList>
            <person name="Asakawa S."/>
        </authorList>
    </citation>
    <scope>NUCLEOTIDE SEQUENCE</scope>
    <source>
        <strain evidence="3">E10</strain>
    </source>
</reference>
<dbReference type="PANTHER" id="PTHR35601">
    <property type="entry name" value="TOXIN RELE"/>
    <property type="match status" value="1"/>
</dbReference>
<dbReference type="EMBL" id="AP019782">
    <property type="protein sequence ID" value="BBL71470.1"/>
    <property type="molecule type" value="Genomic_DNA"/>
</dbReference>
<accession>A0A8D4VSC0</accession>
<dbReference type="Proteomes" id="UP000824988">
    <property type="component" value="Chromosome"/>
</dbReference>
<dbReference type="KEGG" id="moz:MoryE10_20760"/>